<name>A0A0A0EB93_9RHOB</name>
<evidence type="ECO:0000313" key="2">
    <source>
        <dbReference type="EMBL" id="KGM47734.1"/>
    </source>
</evidence>
<dbReference type="STRING" id="1461694.ATO9_16855"/>
<dbReference type="eggNOG" id="ENOG50339KS">
    <property type="taxonomic scope" value="Bacteria"/>
</dbReference>
<dbReference type="RefSeq" id="WP_043751774.1">
    <property type="nucleotide sequence ID" value="NZ_AQQX01000008.1"/>
</dbReference>
<comment type="caution">
    <text evidence="2">The sequence shown here is derived from an EMBL/GenBank/DDBJ whole genome shotgun (WGS) entry which is preliminary data.</text>
</comment>
<dbReference type="InterPro" id="IPR025227">
    <property type="entry name" value="DUF4169"/>
</dbReference>
<dbReference type="Pfam" id="PF13770">
    <property type="entry name" value="DUF4169"/>
    <property type="match status" value="1"/>
</dbReference>
<dbReference type="AlphaFoldDB" id="A0A0A0EB93"/>
<evidence type="ECO:0000256" key="1">
    <source>
        <dbReference type="SAM" id="MobiDB-lite"/>
    </source>
</evidence>
<protein>
    <submittedName>
        <fullName evidence="2">Amidase</fullName>
    </submittedName>
</protein>
<sequence length="68" mass="7722">MAKVVNLNRFRKDKARSEKRALGDSNAAKFGRTKSERTRDEMEQSAAERHLDGHRRDADPEDPKGDPA</sequence>
<proteinExistence type="predicted"/>
<organism evidence="2 3">
    <name type="scientific">Pseudooceanicola atlanticus</name>
    <dbReference type="NCBI Taxonomy" id="1461694"/>
    <lineage>
        <taxon>Bacteria</taxon>
        <taxon>Pseudomonadati</taxon>
        <taxon>Pseudomonadota</taxon>
        <taxon>Alphaproteobacteria</taxon>
        <taxon>Rhodobacterales</taxon>
        <taxon>Paracoccaceae</taxon>
        <taxon>Pseudooceanicola</taxon>
    </lineage>
</organism>
<dbReference type="OrthoDB" id="7192657at2"/>
<gene>
    <name evidence="2" type="ORF">ATO9_16855</name>
</gene>
<feature type="region of interest" description="Disordered" evidence="1">
    <location>
        <begin position="1"/>
        <end position="68"/>
    </location>
</feature>
<keyword evidence="3" id="KW-1185">Reference proteome</keyword>
<dbReference type="EMBL" id="AQQX01000008">
    <property type="protein sequence ID" value="KGM47734.1"/>
    <property type="molecule type" value="Genomic_DNA"/>
</dbReference>
<dbReference type="Proteomes" id="UP000030004">
    <property type="component" value="Unassembled WGS sequence"/>
</dbReference>
<feature type="compositionally biased region" description="Basic and acidic residues" evidence="1">
    <location>
        <begin position="33"/>
        <end position="68"/>
    </location>
</feature>
<accession>A0A0A0EB93</accession>
<reference evidence="2 3" key="1">
    <citation type="journal article" date="2015" name="Antonie Van Leeuwenhoek">
        <title>Pseudooceanicola atlanticus gen. nov. sp. nov., isolated from surface seawater of the Atlantic Ocean and reclassification of Oceanicola batsensis, Oceanicola marinus, Oceanicola nitratireducens, Oceanicola nanhaiensis, Oceanicola antarcticus and Oceanicola flagellatus, as Pseudooceanicola batsensis comb. nov., Pseudooceanicola marinus comb. nov., Pseudooceanicola nitratireducens comb. nov., Pseudooceanicola nanhaiensis comb. nov., Pseudooceanicola antarcticus comb. nov., and Pseudooceanicola flagellatus comb. nov.</title>
        <authorList>
            <person name="Lai Q."/>
            <person name="Li G."/>
            <person name="Liu X."/>
            <person name="Du Y."/>
            <person name="Sun F."/>
            <person name="Shao Z."/>
        </authorList>
    </citation>
    <scope>NUCLEOTIDE SEQUENCE [LARGE SCALE GENOMIC DNA]</scope>
    <source>
        <strain evidence="2 3">22II-s11g</strain>
    </source>
</reference>
<evidence type="ECO:0000313" key="3">
    <source>
        <dbReference type="Proteomes" id="UP000030004"/>
    </source>
</evidence>